<organism evidence="1 2">
    <name type="scientific">Sinobacterium norvegicum</name>
    <dbReference type="NCBI Taxonomy" id="1641715"/>
    <lineage>
        <taxon>Bacteria</taxon>
        <taxon>Pseudomonadati</taxon>
        <taxon>Pseudomonadota</taxon>
        <taxon>Gammaproteobacteria</taxon>
        <taxon>Cellvibrionales</taxon>
        <taxon>Spongiibacteraceae</taxon>
        <taxon>Sinobacterium</taxon>
    </lineage>
</organism>
<comment type="caution">
    <text evidence="1">The sequence shown here is derived from an EMBL/GenBank/DDBJ whole genome shotgun (WGS) entry which is preliminary data.</text>
</comment>
<keyword evidence="2" id="KW-1185">Reference proteome</keyword>
<accession>A0ABM9AD04</accession>
<dbReference type="EMBL" id="CAKLPX010000001">
    <property type="protein sequence ID" value="CAH0991080.1"/>
    <property type="molecule type" value="Genomic_DNA"/>
</dbReference>
<evidence type="ECO:0000313" key="2">
    <source>
        <dbReference type="Proteomes" id="UP000838100"/>
    </source>
</evidence>
<gene>
    <name evidence="1" type="ORF">SIN8267_01181</name>
</gene>
<dbReference type="RefSeq" id="WP_237443740.1">
    <property type="nucleotide sequence ID" value="NZ_CAKLPX010000001.1"/>
</dbReference>
<protein>
    <recommendedName>
        <fullName evidence="3">Lipoprotein</fullName>
    </recommendedName>
</protein>
<dbReference type="PROSITE" id="PS51257">
    <property type="entry name" value="PROKAR_LIPOPROTEIN"/>
    <property type="match status" value="1"/>
</dbReference>
<evidence type="ECO:0000313" key="1">
    <source>
        <dbReference type="EMBL" id="CAH0991080.1"/>
    </source>
</evidence>
<dbReference type="Proteomes" id="UP000838100">
    <property type="component" value="Unassembled WGS sequence"/>
</dbReference>
<evidence type="ECO:0008006" key="3">
    <source>
        <dbReference type="Google" id="ProtNLM"/>
    </source>
</evidence>
<name>A0ABM9AD04_9GAMM</name>
<reference evidence="1" key="1">
    <citation type="submission" date="2021-12" db="EMBL/GenBank/DDBJ databases">
        <authorList>
            <person name="Rodrigo-Torres L."/>
            <person name="Arahal R. D."/>
            <person name="Lucena T."/>
        </authorList>
    </citation>
    <scope>NUCLEOTIDE SEQUENCE</scope>
    <source>
        <strain evidence="1">CECT 8267</strain>
    </source>
</reference>
<proteinExistence type="predicted"/>
<sequence>MKKQSFIIMAVLGVSGCSTGAVELPLPYNEELSSIKVEQLKPVDYPGYFSGEGNIYSCYYGVHYIKPEEFRPSSVAVLDQYLSDNYPGIGDHSVEVLRFDIYYNYSEVMKTIVPKNVATHTAASGVVHTSIKFEKGMIIGCEGTSTGEFNRSEVEAGSPAVVKHLDLVIDGENFSFRHVYPIRPEDDENYTVKHSYPAGPDDEVEIKSWLEKSFPSFLSALGDKIDESGYLE</sequence>